<name>A0A150WKL1_BDEBC</name>
<dbReference type="InterPro" id="IPR036390">
    <property type="entry name" value="WH_DNA-bd_sf"/>
</dbReference>
<keyword evidence="1" id="KW-0805">Transcription regulation</keyword>
<feature type="domain" description="Cyclic nucleotide-binding" evidence="4">
    <location>
        <begin position="11"/>
        <end position="131"/>
    </location>
</feature>
<feature type="domain" description="HTH crp-type" evidence="5">
    <location>
        <begin position="145"/>
        <end position="211"/>
    </location>
</feature>
<comment type="caution">
    <text evidence="6">The sequence shown here is derived from an EMBL/GenBank/DDBJ whole genome shotgun (WGS) entry which is preliminary data.</text>
</comment>
<proteinExistence type="predicted"/>
<dbReference type="Pfam" id="PF00027">
    <property type="entry name" value="cNMP_binding"/>
    <property type="match status" value="1"/>
</dbReference>
<protein>
    <submittedName>
        <fullName evidence="6">Transcriptional regulator</fullName>
    </submittedName>
</protein>
<dbReference type="SUPFAM" id="SSF51206">
    <property type="entry name" value="cAMP-binding domain-like"/>
    <property type="match status" value="1"/>
</dbReference>
<dbReference type="Pfam" id="PF13545">
    <property type="entry name" value="HTH_Crp_2"/>
    <property type="match status" value="1"/>
</dbReference>
<keyword evidence="2" id="KW-0238">DNA-binding</keyword>
<dbReference type="PROSITE" id="PS50042">
    <property type="entry name" value="CNMP_BINDING_3"/>
    <property type="match status" value="1"/>
</dbReference>
<dbReference type="GO" id="GO:0003700">
    <property type="term" value="F:DNA-binding transcription factor activity"/>
    <property type="evidence" value="ECO:0007669"/>
    <property type="project" value="TreeGrafter"/>
</dbReference>
<evidence type="ECO:0000259" key="5">
    <source>
        <dbReference type="PROSITE" id="PS51063"/>
    </source>
</evidence>
<dbReference type="AlphaFoldDB" id="A0A150WKL1"/>
<dbReference type="InterPro" id="IPR014710">
    <property type="entry name" value="RmlC-like_jellyroll"/>
</dbReference>
<evidence type="ECO:0000259" key="4">
    <source>
        <dbReference type="PROSITE" id="PS50042"/>
    </source>
</evidence>
<dbReference type="SMART" id="SM00419">
    <property type="entry name" value="HTH_CRP"/>
    <property type="match status" value="1"/>
</dbReference>
<gene>
    <name evidence="6" type="ORF">AZI85_03645</name>
</gene>
<sequence>MSEANKLNCPICSSQEEKVISDLLSFMKKKKFVKNSLIFEAGEEINGLYLITSGSVKISKLSPSGKEIVLQILGEGKTFGEGSVLGQDRHSDTFVANENTEVMFLPKKEFQNIIQSNLSLYQAVVGSLIKWMNNLDVVIENINTPSAKDRVWLHLGRLQEQQKTPVIKLDGKKHDVALMLGLRPETFSRALAELESEGKIKMNHKQIQLLL</sequence>
<reference evidence="6 7" key="1">
    <citation type="submission" date="2016-03" db="EMBL/GenBank/DDBJ databases">
        <authorList>
            <person name="Ploux O."/>
        </authorList>
    </citation>
    <scope>NUCLEOTIDE SEQUENCE [LARGE SCALE GENOMIC DNA]</scope>
    <source>
        <strain evidence="6 7">BER2</strain>
    </source>
</reference>
<dbReference type="RefSeq" id="WP_063243503.1">
    <property type="nucleotide sequence ID" value="NZ_CP168967.1"/>
</dbReference>
<evidence type="ECO:0000256" key="2">
    <source>
        <dbReference type="ARBA" id="ARBA00023125"/>
    </source>
</evidence>
<evidence type="ECO:0000313" key="7">
    <source>
        <dbReference type="Proteomes" id="UP000075391"/>
    </source>
</evidence>
<evidence type="ECO:0000256" key="1">
    <source>
        <dbReference type="ARBA" id="ARBA00023015"/>
    </source>
</evidence>
<dbReference type="SUPFAM" id="SSF46785">
    <property type="entry name" value="Winged helix' DNA-binding domain"/>
    <property type="match status" value="1"/>
</dbReference>
<evidence type="ECO:0000256" key="3">
    <source>
        <dbReference type="ARBA" id="ARBA00023163"/>
    </source>
</evidence>
<dbReference type="PROSITE" id="PS51063">
    <property type="entry name" value="HTH_CRP_2"/>
    <property type="match status" value="1"/>
</dbReference>
<dbReference type="OrthoDB" id="9777588at2"/>
<dbReference type="PANTHER" id="PTHR24567:SF26">
    <property type="entry name" value="REGULATORY PROTEIN YEIL"/>
    <property type="match status" value="1"/>
</dbReference>
<dbReference type="SMART" id="SM00100">
    <property type="entry name" value="cNMP"/>
    <property type="match status" value="1"/>
</dbReference>
<dbReference type="GO" id="GO:0003677">
    <property type="term" value="F:DNA binding"/>
    <property type="evidence" value="ECO:0007669"/>
    <property type="project" value="UniProtKB-KW"/>
</dbReference>
<dbReference type="InterPro" id="IPR050397">
    <property type="entry name" value="Env_Response_Regulators"/>
</dbReference>
<organism evidence="6 7">
    <name type="scientific">Bdellovibrio bacteriovorus</name>
    <dbReference type="NCBI Taxonomy" id="959"/>
    <lineage>
        <taxon>Bacteria</taxon>
        <taxon>Pseudomonadati</taxon>
        <taxon>Bdellovibrionota</taxon>
        <taxon>Bdellovibrionia</taxon>
        <taxon>Bdellovibrionales</taxon>
        <taxon>Pseudobdellovibrionaceae</taxon>
        <taxon>Bdellovibrio</taxon>
    </lineage>
</organism>
<dbReference type="InterPro" id="IPR012318">
    <property type="entry name" value="HTH_CRP"/>
</dbReference>
<dbReference type="Proteomes" id="UP000075391">
    <property type="component" value="Unassembled WGS sequence"/>
</dbReference>
<dbReference type="EMBL" id="LUKF01000012">
    <property type="protein sequence ID" value="KYG64521.1"/>
    <property type="molecule type" value="Genomic_DNA"/>
</dbReference>
<keyword evidence="3" id="KW-0804">Transcription</keyword>
<dbReference type="Gene3D" id="1.10.10.10">
    <property type="entry name" value="Winged helix-like DNA-binding domain superfamily/Winged helix DNA-binding domain"/>
    <property type="match status" value="1"/>
</dbReference>
<dbReference type="PANTHER" id="PTHR24567">
    <property type="entry name" value="CRP FAMILY TRANSCRIPTIONAL REGULATORY PROTEIN"/>
    <property type="match status" value="1"/>
</dbReference>
<dbReference type="InterPro" id="IPR036388">
    <property type="entry name" value="WH-like_DNA-bd_sf"/>
</dbReference>
<dbReference type="InterPro" id="IPR018490">
    <property type="entry name" value="cNMP-bd_dom_sf"/>
</dbReference>
<accession>A0A150WKL1</accession>
<dbReference type="GO" id="GO:0005829">
    <property type="term" value="C:cytosol"/>
    <property type="evidence" value="ECO:0007669"/>
    <property type="project" value="TreeGrafter"/>
</dbReference>
<evidence type="ECO:0000313" key="6">
    <source>
        <dbReference type="EMBL" id="KYG64521.1"/>
    </source>
</evidence>
<dbReference type="Gene3D" id="2.60.120.10">
    <property type="entry name" value="Jelly Rolls"/>
    <property type="match status" value="1"/>
</dbReference>
<dbReference type="CDD" id="cd00038">
    <property type="entry name" value="CAP_ED"/>
    <property type="match status" value="1"/>
</dbReference>
<dbReference type="InterPro" id="IPR000595">
    <property type="entry name" value="cNMP-bd_dom"/>
</dbReference>